<evidence type="ECO:0000313" key="11">
    <source>
        <dbReference type="Proteomes" id="UP000292939"/>
    </source>
</evidence>
<dbReference type="InterPro" id="IPR002191">
    <property type="entry name" value="Bac_export_3"/>
</dbReference>
<sequence length="89" mass="9652">MNAEMVLTIGQEALFTLLMVSAPLLGAVLLVGLLVSLFQAITQIHEATLAFVPKLVVALAVFSWAGPWMLSVLVDYIRRTIEMLPSIAL</sequence>
<protein>
    <recommendedName>
        <fullName evidence="3 9">Flagellar biosynthetic protein FliQ</fullName>
    </recommendedName>
</protein>
<evidence type="ECO:0000256" key="5">
    <source>
        <dbReference type="ARBA" id="ARBA00022692"/>
    </source>
</evidence>
<keyword evidence="5 9" id="KW-0812">Transmembrane</keyword>
<dbReference type="GO" id="GO:0005886">
    <property type="term" value="C:plasma membrane"/>
    <property type="evidence" value="ECO:0007669"/>
    <property type="project" value="UniProtKB-SubCell"/>
</dbReference>
<evidence type="ECO:0000256" key="4">
    <source>
        <dbReference type="ARBA" id="ARBA00022475"/>
    </source>
</evidence>
<dbReference type="PANTHER" id="PTHR34040:SF2">
    <property type="entry name" value="FLAGELLAR BIOSYNTHETIC PROTEIN FLIQ"/>
    <property type="match status" value="1"/>
</dbReference>
<keyword evidence="6 9" id="KW-1133">Transmembrane helix</keyword>
<dbReference type="PRINTS" id="PR00952">
    <property type="entry name" value="TYPE3IMQPROT"/>
</dbReference>
<proteinExistence type="inferred from homology"/>
<feature type="transmembrane region" description="Helical" evidence="9">
    <location>
        <begin position="55"/>
        <end position="77"/>
    </location>
</feature>
<evidence type="ECO:0000256" key="7">
    <source>
        <dbReference type="ARBA" id="ARBA00023136"/>
    </source>
</evidence>
<evidence type="ECO:0000256" key="1">
    <source>
        <dbReference type="ARBA" id="ARBA00004651"/>
    </source>
</evidence>
<keyword evidence="8 9" id="KW-0975">Bacterial flagellum</keyword>
<keyword evidence="10" id="KW-0966">Cell projection</keyword>
<dbReference type="InterPro" id="IPR006305">
    <property type="entry name" value="FliQ"/>
</dbReference>
<comment type="subcellular location">
    <subcellularLocation>
        <location evidence="1 9">Cell membrane</location>
        <topology evidence="1">Multi-pass membrane protein</topology>
    </subcellularLocation>
    <subcellularLocation>
        <location evidence="9">Bacterial flagellum basal body</location>
    </subcellularLocation>
</comment>
<dbReference type="GO" id="GO:0009306">
    <property type="term" value="P:protein secretion"/>
    <property type="evidence" value="ECO:0007669"/>
    <property type="project" value="InterPro"/>
</dbReference>
<dbReference type="GO" id="GO:0009425">
    <property type="term" value="C:bacterial-type flagellum basal body"/>
    <property type="evidence" value="ECO:0007669"/>
    <property type="project" value="UniProtKB-SubCell"/>
</dbReference>
<keyword evidence="10" id="KW-0282">Flagellum</keyword>
<gene>
    <name evidence="9 10" type="primary">fliQ</name>
    <name evidence="10" type="ORF">DW355_01965</name>
</gene>
<feature type="transmembrane region" description="Helical" evidence="9">
    <location>
        <begin position="12"/>
        <end position="35"/>
    </location>
</feature>
<comment type="similarity">
    <text evidence="2 9">Belongs to the FliQ/MopD/SpaQ family.</text>
</comment>
<evidence type="ECO:0000256" key="6">
    <source>
        <dbReference type="ARBA" id="ARBA00022989"/>
    </source>
</evidence>
<dbReference type="Proteomes" id="UP000292939">
    <property type="component" value="Chromosome"/>
</dbReference>
<evidence type="ECO:0000256" key="2">
    <source>
        <dbReference type="ARBA" id="ARBA00006156"/>
    </source>
</evidence>
<name>A0A4P6UEU3_9BURK</name>
<dbReference type="AlphaFoldDB" id="A0A4P6UEU3"/>
<dbReference type="Pfam" id="PF01313">
    <property type="entry name" value="Bac_export_3"/>
    <property type="match status" value="1"/>
</dbReference>
<dbReference type="EMBL" id="CP031395">
    <property type="protein sequence ID" value="QBK03698.1"/>
    <property type="molecule type" value="Genomic_DNA"/>
</dbReference>
<evidence type="ECO:0000313" key="10">
    <source>
        <dbReference type="EMBL" id="QBK03698.1"/>
    </source>
</evidence>
<keyword evidence="4 9" id="KW-1003">Cell membrane</keyword>
<keyword evidence="10" id="KW-0969">Cilium</keyword>
<dbReference type="KEGG" id="hgr:DW355_01965"/>
<dbReference type="RefSeq" id="WP_131277595.1">
    <property type="nucleotide sequence ID" value="NZ_CP031395.1"/>
</dbReference>
<dbReference type="OrthoDB" id="9806440at2"/>
<evidence type="ECO:0000256" key="8">
    <source>
        <dbReference type="ARBA" id="ARBA00023143"/>
    </source>
</evidence>
<dbReference type="NCBIfam" id="TIGR01402">
    <property type="entry name" value="fliQ"/>
    <property type="match status" value="1"/>
</dbReference>
<dbReference type="PANTHER" id="PTHR34040">
    <property type="entry name" value="FLAGELLAR BIOSYNTHETIC PROTEIN FLIQ"/>
    <property type="match status" value="1"/>
</dbReference>
<reference evidence="10 11" key="1">
    <citation type="submission" date="2018-07" db="EMBL/GenBank/DDBJ databases">
        <title>Exploring interactions and the metabolic potential of the ultra-small soil bacteria Hylemonella gracilis.</title>
        <authorList>
            <person name="Tyc O."/>
            <person name="Kulkarni P."/>
            <person name="Gawehns F."/>
            <person name="Hundscheid M."/>
            <person name="Zweers H."/>
            <person name="Garbeva P."/>
        </authorList>
    </citation>
    <scope>NUCLEOTIDE SEQUENCE [LARGE SCALE GENOMIC DNA]</scope>
    <source>
        <strain evidence="10 11">NS1</strain>
    </source>
</reference>
<comment type="function">
    <text evidence="9">Role in flagellar biosynthesis.</text>
</comment>
<dbReference type="GO" id="GO:0044780">
    <property type="term" value="P:bacterial-type flagellum assembly"/>
    <property type="evidence" value="ECO:0007669"/>
    <property type="project" value="InterPro"/>
</dbReference>
<keyword evidence="7 9" id="KW-0472">Membrane</keyword>
<evidence type="ECO:0000256" key="3">
    <source>
        <dbReference type="ARBA" id="ARBA00021718"/>
    </source>
</evidence>
<dbReference type="PIRSF" id="PIRSF004669">
    <property type="entry name" value="FliQ"/>
    <property type="match status" value="1"/>
</dbReference>
<accession>A0A4P6UEU3</accession>
<organism evidence="10 11">
    <name type="scientific">Hylemonella gracilis</name>
    <dbReference type="NCBI Taxonomy" id="80880"/>
    <lineage>
        <taxon>Bacteria</taxon>
        <taxon>Pseudomonadati</taxon>
        <taxon>Pseudomonadota</taxon>
        <taxon>Betaproteobacteria</taxon>
        <taxon>Burkholderiales</taxon>
        <taxon>Comamonadaceae</taxon>
        <taxon>Hylemonella</taxon>
    </lineage>
</organism>
<evidence type="ECO:0000256" key="9">
    <source>
        <dbReference type="RuleBase" id="RU364090"/>
    </source>
</evidence>